<dbReference type="Proteomes" id="UP000663881">
    <property type="component" value="Unassembled WGS sequence"/>
</dbReference>
<gene>
    <name evidence="1" type="ORF">OKA104_LOCUS45407</name>
</gene>
<dbReference type="EMBL" id="CAJOAY010015031">
    <property type="protein sequence ID" value="CAF4285241.1"/>
    <property type="molecule type" value="Genomic_DNA"/>
</dbReference>
<accession>A0A820H0G6</accession>
<reference evidence="1" key="1">
    <citation type="submission" date="2021-02" db="EMBL/GenBank/DDBJ databases">
        <authorList>
            <person name="Nowell W R."/>
        </authorList>
    </citation>
    <scope>NUCLEOTIDE SEQUENCE</scope>
</reference>
<dbReference type="InterPro" id="IPR032675">
    <property type="entry name" value="LRR_dom_sf"/>
</dbReference>
<evidence type="ECO:0000313" key="1">
    <source>
        <dbReference type="EMBL" id="CAF4285241.1"/>
    </source>
</evidence>
<evidence type="ECO:0000313" key="2">
    <source>
        <dbReference type="Proteomes" id="UP000663881"/>
    </source>
</evidence>
<feature type="non-terminal residue" evidence="1">
    <location>
        <position position="1"/>
    </location>
</feature>
<organism evidence="1 2">
    <name type="scientific">Adineta steineri</name>
    <dbReference type="NCBI Taxonomy" id="433720"/>
    <lineage>
        <taxon>Eukaryota</taxon>
        <taxon>Metazoa</taxon>
        <taxon>Spiralia</taxon>
        <taxon>Gnathifera</taxon>
        <taxon>Rotifera</taxon>
        <taxon>Eurotatoria</taxon>
        <taxon>Bdelloidea</taxon>
        <taxon>Adinetida</taxon>
        <taxon>Adinetidae</taxon>
        <taxon>Adineta</taxon>
    </lineage>
</organism>
<protein>
    <submittedName>
        <fullName evidence="1">Uncharacterized protein</fullName>
    </submittedName>
</protein>
<name>A0A820H0G6_9BILA</name>
<comment type="caution">
    <text evidence="1">The sequence shown here is derived from an EMBL/GenBank/DDBJ whole genome shotgun (WGS) entry which is preliminary data.</text>
</comment>
<dbReference type="AlphaFoldDB" id="A0A820H0G6"/>
<dbReference type="Gene3D" id="3.80.10.10">
    <property type="entry name" value="Ribonuclease Inhibitor"/>
    <property type="match status" value="1"/>
</dbReference>
<proteinExistence type="predicted"/>
<sequence>MFCHLDMHLSSRGNFCLPSIRSKSIESLWIKNMTFDSSALIRLFRCTPNLRYLTTSVDKLPNNTQFSSILSSISSIDLVVDHLTNGSINLLQQMPNLTSLTLQLGKPFMNGHQWKQFILDYLPKLMTFRFLMFFSLNNEEEINEFIDTYRTPFWLIDHQWFLRCHWGLDFKNIYVYTLPYAFSFLSFIQNDQNTFTMSTCPNKNDYYTYNRVSTLLSSNDSFIYHIHFNNIRHLELTLPVSDHFLTAFPRFDRLISLTVSSDSDSDVDIVLSQLQILINRAPCLYFNSIRRLDLISGHYLKRNYCFNSEQCTTFLRSSLAKQCHVLEIVINDRSNIEKL</sequence>